<sequence>MKKKLIHVRHPLRLKSLSLHQLTHLTQMLDPSAQNVDATKVIVEIYGSSNARMEPHQIQHYPEQHVASGVCKAREYFLQAFFRVPHLCQYDQDDNIDKQSNISDISTKSGPSKTDRSFLLILYIY</sequence>
<proteinExistence type="predicted"/>
<gene>
    <name evidence="1" type="ORF">XYLVIOL_LOCUS6394</name>
</gene>
<accession>A0ABP1NSE0</accession>
<name>A0ABP1NSE0_XYLVO</name>
<evidence type="ECO:0000313" key="2">
    <source>
        <dbReference type="Proteomes" id="UP001642520"/>
    </source>
</evidence>
<protein>
    <submittedName>
        <fullName evidence="1">Uncharacterized protein</fullName>
    </submittedName>
</protein>
<organism evidence="1 2">
    <name type="scientific">Xylocopa violacea</name>
    <name type="common">Violet carpenter bee</name>
    <name type="synonym">Apis violacea</name>
    <dbReference type="NCBI Taxonomy" id="135666"/>
    <lineage>
        <taxon>Eukaryota</taxon>
        <taxon>Metazoa</taxon>
        <taxon>Ecdysozoa</taxon>
        <taxon>Arthropoda</taxon>
        <taxon>Hexapoda</taxon>
        <taxon>Insecta</taxon>
        <taxon>Pterygota</taxon>
        <taxon>Neoptera</taxon>
        <taxon>Endopterygota</taxon>
        <taxon>Hymenoptera</taxon>
        <taxon>Apocrita</taxon>
        <taxon>Aculeata</taxon>
        <taxon>Apoidea</taxon>
        <taxon>Anthophila</taxon>
        <taxon>Apidae</taxon>
        <taxon>Xylocopa</taxon>
        <taxon>Xylocopa</taxon>
    </lineage>
</organism>
<keyword evidence="2" id="KW-1185">Reference proteome</keyword>
<reference evidence="1 2" key="1">
    <citation type="submission" date="2024-08" db="EMBL/GenBank/DDBJ databases">
        <authorList>
            <person name="Will J Nash"/>
            <person name="Angela Man"/>
            <person name="Seanna McTaggart"/>
            <person name="Kendall Baker"/>
            <person name="Tom Barker"/>
            <person name="Leah Catchpole"/>
            <person name="Alex Durrant"/>
            <person name="Karim Gharbi"/>
            <person name="Naomi Irish"/>
            <person name="Gemy Kaithakottil"/>
            <person name="Debby Ku"/>
            <person name="Aaliyah Providence"/>
            <person name="Felix Shaw"/>
            <person name="David Swarbreck"/>
            <person name="Chris Watkins"/>
            <person name="Ann M. McCartney"/>
            <person name="Giulio Formenti"/>
            <person name="Alice Mouton"/>
            <person name="Noel Vella"/>
            <person name="Bjorn M von Reumont"/>
            <person name="Adriana Vella"/>
            <person name="Wilfried Haerty"/>
        </authorList>
    </citation>
    <scope>NUCLEOTIDE SEQUENCE [LARGE SCALE GENOMIC DNA]</scope>
</reference>
<dbReference type="Proteomes" id="UP001642520">
    <property type="component" value="Unassembled WGS sequence"/>
</dbReference>
<evidence type="ECO:0000313" key="1">
    <source>
        <dbReference type="EMBL" id="CAL7943948.1"/>
    </source>
</evidence>
<dbReference type="EMBL" id="CAXAJV020001293">
    <property type="protein sequence ID" value="CAL7943948.1"/>
    <property type="molecule type" value="Genomic_DNA"/>
</dbReference>
<comment type="caution">
    <text evidence="1">The sequence shown here is derived from an EMBL/GenBank/DDBJ whole genome shotgun (WGS) entry which is preliminary data.</text>
</comment>